<reference evidence="2" key="1">
    <citation type="submission" date="2023-06" db="EMBL/GenBank/DDBJ databases">
        <title>Genome-scale phylogeny and comparative genomics of the fungal order Sordariales.</title>
        <authorList>
            <consortium name="Lawrence Berkeley National Laboratory"/>
            <person name="Hensen N."/>
            <person name="Bonometti L."/>
            <person name="Westerberg I."/>
            <person name="Brannstrom I.O."/>
            <person name="Guillou S."/>
            <person name="Cros-Aarteil S."/>
            <person name="Calhoun S."/>
            <person name="Haridas S."/>
            <person name="Kuo A."/>
            <person name="Mondo S."/>
            <person name="Pangilinan J."/>
            <person name="Riley R."/>
            <person name="LaButti K."/>
            <person name="Andreopoulos B."/>
            <person name="Lipzen A."/>
            <person name="Chen C."/>
            <person name="Yanf M."/>
            <person name="Daum C."/>
            <person name="Ng V."/>
            <person name="Clum A."/>
            <person name="Steindorff A."/>
            <person name="Ohm R."/>
            <person name="Martin F."/>
            <person name="Silar P."/>
            <person name="Natvig D."/>
            <person name="Lalanne C."/>
            <person name="Gautier V."/>
            <person name="Ament-velasquez S.L."/>
            <person name="Kruys A."/>
            <person name="Hutchinson M.I."/>
            <person name="Powell A.J."/>
            <person name="Barry K."/>
            <person name="Miller A.N."/>
            <person name="Grigoriev I.V."/>
            <person name="Debuchy R."/>
            <person name="Gladieux P."/>
            <person name="Thoren M.H."/>
            <person name="Johannesson H."/>
        </authorList>
    </citation>
    <scope>NUCLEOTIDE SEQUENCE</scope>
    <source>
        <strain evidence="2">SMH3391-2</strain>
    </source>
</reference>
<keyword evidence="1" id="KW-0812">Transmembrane</keyword>
<keyword evidence="1" id="KW-0472">Membrane</keyword>
<proteinExistence type="predicted"/>
<sequence>MESQATCSSINNPITGPEVPFVPLLAGLTAWPVLRYVLEYVVRRVNPQLYEDLKMEPRKRYDLYFGTWLGSIFKVVSITACTAALFTTPAQTDIAGLVRPLNAAEQWCWGCRAVIYIQELPHISSIPELIIHHILSIVAMIGLLAFNMPRRQMYLAWASLVNEFVSNGRRLLKMHGRLTPRLAWWMTLINVSSLIIFRVTGCFVAVVWTLQGGSRGVALYVNTAAFLIYFIYMLRVSAGELSRAKLLAIDTDKPAKLVIAETWTVDLFGIVMGAALVSVELSALLIYEAASTERLVSEAEVYSIAWVSLQAVLIGLVGAYISAPILRWLVTKHDNERKTQRLSMHGGFLFAAATLLLSPTTADSVDKRTLLECMALSFPLLDAI</sequence>
<feature type="transmembrane region" description="Helical" evidence="1">
    <location>
        <begin position="217"/>
        <end position="234"/>
    </location>
</feature>
<dbReference type="EMBL" id="JAULSR010000002">
    <property type="protein sequence ID" value="KAK0629068.1"/>
    <property type="molecule type" value="Genomic_DNA"/>
</dbReference>
<keyword evidence="1" id="KW-1133">Transmembrane helix</keyword>
<protein>
    <recommendedName>
        <fullName evidence="4">TLC domain-containing protein</fullName>
    </recommendedName>
</protein>
<feature type="transmembrane region" description="Helical" evidence="1">
    <location>
        <begin position="63"/>
        <end position="86"/>
    </location>
</feature>
<evidence type="ECO:0000256" key="1">
    <source>
        <dbReference type="SAM" id="Phobius"/>
    </source>
</evidence>
<gene>
    <name evidence="2" type="ORF">B0T17DRAFT_463119</name>
</gene>
<evidence type="ECO:0000313" key="3">
    <source>
        <dbReference type="Proteomes" id="UP001174934"/>
    </source>
</evidence>
<feature type="transmembrane region" description="Helical" evidence="1">
    <location>
        <begin position="307"/>
        <end position="330"/>
    </location>
</feature>
<accession>A0AA39X843</accession>
<feature type="transmembrane region" description="Helical" evidence="1">
    <location>
        <begin position="129"/>
        <end position="146"/>
    </location>
</feature>
<feature type="non-terminal residue" evidence="2">
    <location>
        <position position="384"/>
    </location>
</feature>
<feature type="transmembrane region" description="Helical" evidence="1">
    <location>
        <begin position="342"/>
        <end position="362"/>
    </location>
</feature>
<comment type="caution">
    <text evidence="2">The sequence shown here is derived from an EMBL/GenBank/DDBJ whole genome shotgun (WGS) entry which is preliminary data.</text>
</comment>
<dbReference type="AlphaFoldDB" id="A0AA39X843"/>
<feature type="transmembrane region" description="Helical" evidence="1">
    <location>
        <begin position="263"/>
        <end position="287"/>
    </location>
</feature>
<feature type="transmembrane region" description="Helical" evidence="1">
    <location>
        <begin position="182"/>
        <end position="211"/>
    </location>
</feature>
<organism evidence="2 3">
    <name type="scientific">Bombardia bombarda</name>
    <dbReference type="NCBI Taxonomy" id="252184"/>
    <lineage>
        <taxon>Eukaryota</taxon>
        <taxon>Fungi</taxon>
        <taxon>Dikarya</taxon>
        <taxon>Ascomycota</taxon>
        <taxon>Pezizomycotina</taxon>
        <taxon>Sordariomycetes</taxon>
        <taxon>Sordariomycetidae</taxon>
        <taxon>Sordariales</taxon>
        <taxon>Lasiosphaeriaceae</taxon>
        <taxon>Bombardia</taxon>
    </lineage>
</organism>
<keyword evidence="3" id="KW-1185">Reference proteome</keyword>
<dbReference type="Proteomes" id="UP001174934">
    <property type="component" value="Unassembled WGS sequence"/>
</dbReference>
<name>A0AA39X843_9PEZI</name>
<evidence type="ECO:0008006" key="4">
    <source>
        <dbReference type="Google" id="ProtNLM"/>
    </source>
</evidence>
<evidence type="ECO:0000313" key="2">
    <source>
        <dbReference type="EMBL" id="KAK0629068.1"/>
    </source>
</evidence>